<reference evidence="1" key="2">
    <citation type="submission" date="2025-09" db="UniProtKB">
        <authorList>
            <consortium name="Ensembl"/>
        </authorList>
    </citation>
    <scope>IDENTIFICATION</scope>
</reference>
<evidence type="ECO:0000313" key="1">
    <source>
        <dbReference type="Ensembl" id="ENSABRP00000020866.1"/>
    </source>
</evidence>
<dbReference type="AlphaFoldDB" id="A0A8B9CJS3"/>
<proteinExistence type="predicted"/>
<protein>
    <submittedName>
        <fullName evidence="1">Uncharacterized protein</fullName>
    </submittedName>
</protein>
<accession>A0A8B9CJS3</accession>
<dbReference type="GeneTree" id="ENSGT00960000189471"/>
<dbReference type="Ensembl" id="ENSABRT00000029387.1">
    <property type="protein sequence ID" value="ENSABRP00000020866.1"/>
    <property type="gene ID" value="ENSABRG00000017769.1"/>
</dbReference>
<evidence type="ECO:0000313" key="2">
    <source>
        <dbReference type="Proteomes" id="UP000694426"/>
    </source>
</evidence>
<keyword evidence="2" id="KW-1185">Reference proteome</keyword>
<reference evidence="1" key="1">
    <citation type="submission" date="2025-08" db="UniProtKB">
        <authorList>
            <consortium name="Ensembl"/>
        </authorList>
    </citation>
    <scope>IDENTIFICATION</scope>
</reference>
<name>A0A8B9CJS3_9AVES</name>
<sequence>MGLFQGDLINVLFTNKEPSNLSLNKISVGVIMQQAARAIYPSFCSKEINYLLLSGKGMRGVDLILKDGDVTFTHSMVAS</sequence>
<organism evidence="1 2">
    <name type="scientific">Anser brachyrhynchus</name>
    <name type="common">Pink-footed goose</name>
    <dbReference type="NCBI Taxonomy" id="132585"/>
    <lineage>
        <taxon>Eukaryota</taxon>
        <taxon>Metazoa</taxon>
        <taxon>Chordata</taxon>
        <taxon>Craniata</taxon>
        <taxon>Vertebrata</taxon>
        <taxon>Euteleostomi</taxon>
        <taxon>Archelosauria</taxon>
        <taxon>Archosauria</taxon>
        <taxon>Dinosauria</taxon>
        <taxon>Saurischia</taxon>
        <taxon>Theropoda</taxon>
        <taxon>Coelurosauria</taxon>
        <taxon>Aves</taxon>
        <taxon>Neognathae</taxon>
        <taxon>Galloanserae</taxon>
        <taxon>Anseriformes</taxon>
        <taxon>Anatidae</taxon>
        <taxon>Anserinae</taxon>
        <taxon>Anser</taxon>
    </lineage>
</organism>
<dbReference type="Proteomes" id="UP000694426">
    <property type="component" value="Unplaced"/>
</dbReference>